<organism evidence="1 2">
    <name type="scientific">Klebsiella oxytoca</name>
    <dbReference type="NCBI Taxonomy" id="571"/>
    <lineage>
        <taxon>Bacteria</taxon>
        <taxon>Pseudomonadati</taxon>
        <taxon>Pseudomonadota</taxon>
        <taxon>Gammaproteobacteria</taxon>
        <taxon>Enterobacterales</taxon>
        <taxon>Enterobacteriaceae</taxon>
        <taxon>Klebsiella/Raoultella group</taxon>
        <taxon>Klebsiella</taxon>
    </lineage>
</organism>
<proteinExistence type="predicted"/>
<name>A0A318F336_KLEOX</name>
<comment type="caution">
    <text evidence="1">The sequence shown here is derived from an EMBL/GenBank/DDBJ whole genome shotgun (WGS) entry which is preliminary data.</text>
</comment>
<keyword evidence="1" id="KW-0418">Kinase</keyword>
<dbReference type="GO" id="GO:0008671">
    <property type="term" value="F:2-dehydro-3-deoxygalactonokinase activity"/>
    <property type="evidence" value="ECO:0007669"/>
    <property type="project" value="InterPro"/>
</dbReference>
<dbReference type="RefSeq" id="WP_110277493.1">
    <property type="nucleotide sequence ID" value="NZ_QJJG01000040.1"/>
</dbReference>
<dbReference type="AlphaFoldDB" id="A0A318F336"/>
<accession>A0A318F336</accession>
<dbReference type="Pfam" id="PF05035">
    <property type="entry name" value="DGOK"/>
    <property type="match status" value="1"/>
</dbReference>
<keyword evidence="1" id="KW-0808">Transferase</keyword>
<dbReference type="InterPro" id="IPR042258">
    <property type="entry name" value="DGOK_N"/>
</dbReference>
<evidence type="ECO:0000313" key="1">
    <source>
        <dbReference type="EMBL" id="PXW33192.1"/>
    </source>
</evidence>
<dbReference type="GO" id="GO:0034194">
    <property type="term" value="P:D-galactonate catabolic process"/>
    <property type="evidence" value="ECO:0007669"/>
    <property type="project" value="InterPro"/>
</dbReference>
<evidence type="ECO:0000313" key="2">
    <source>
        <dbReference type="Proteomes" id="UP000247485"/>
    </source>
</evidence>
<reference evidence="1 2" key="1">
    <citation type="submission" date="2018-05" db="EMBL/GenBank/DDBJ databases">
        <title>Freshwater and sediment microbial communities from various areas in North America, analyzing microbe dynamics in response to fracking.</title>
        <authorList>
            <person name="Lamendella R."/>
        </authorList>
    </citation>
    <scope>NUCLEOTIDE SEQUENCE [LARGE SCALE GENOMIC DNA]</scope>
    <source>
        <strain evidence="1 2">67</strain>
    </source>
</reference>
<dbReference type="Gene3D" id="3.30.420.300">
    <property type="entry name" value="2-keto-3-deoxy-galactonokinase, substrate binding domain"/>
    <property type="match status" value="1"/>
</dbReference>
<dbReference type="EMBL" id="QJJG01000040">
    <property type="protein sequence ID" value="PXW33192.1"/>
    <property type="molecule type" value="Genomic_DNA"/>
</dbReference>
<protein>
    <submittedName>
        <fullName evidence="1">2-keto-3-deoxygalactonate kinase</fullName>
    </submittedName>
</protein>
<dbReference type="Gene3D" id="3.30.420.310">
    <property type="entry name" value="2-keto-3-deoxy-galactonokinase, C-terminal domain"/>
    <property type="match status" value="1"/>
</dbReference>
<dbReference type="Proteomes" id="UP000247485">
    <property type="component" value="Unassembled WGS sequence"/>
</dbReference>
<dbReference type="CDD" id="cd24012">
    <property type="entry name" value="ASKHA_NBD_KDGal-kinase"/>
    <property type="match status" value="1"/>
</dbReference>
<dbReference type="InterPro" id="IPR007729">
    <property type="entry name" value="DGOK"/>
</dbReference>
<sequence length="323" mass="35429">MDNHTRLLALDWGTTSLRAWRLGDNGQQLESRDLPYGIMKLPANKGGRLAAFQEAFLAACGDWLQTTGCRDVIACGMVGSAQGWKEAAYLPCPTNLADFAGQLCSLEISPSIRLSIIPGLAVYGDDPEVMRGEETQVFGILCSQSDDSGEMIIGMPGTHSKWALAQQNSVLEFRTFMTGELFDVLKNHSILGATMQPSQETDWQVFDDGVATAIRQKEAGLLSTLFSTRTKLLAGQISSQQQSDYLSGLVIGHELAGLRQTLLVDEERRLNTPIVLTGNPTLCERYQRAFRQTIADRPIQFIAQATVAGLWQIALRARLIHDA</sequence>
<dbReference type="InterPro" id="IPR042257">
    <property type="entry name" value="DGOK_C"/>
</dbReference>
<gene>
    <name evidence="1" type="ORF">DET57_14020</name>
</gene>